<protein>
    <submittedName>
        <fullName evidence="2">Uncharacterized protein</fullName>
    </submittedName>
</protein>
<evidence type="ECO:0000313" key="2">
    <source>
        <dbReference type="EMBL" id="KAK9842747.1"/>
    </source>
</evidence>
<dbReference type="Gene3D" id="1.25.40.20">
    <property type="entry name" value="Ankyrin repeat-containing domain"/>
    <property type="match status" value="1"/>
</dbReference>
<proteinExistence type="predicted"/>
<dbReference type="SUPFAM" id="SSF48403">
    <property type="entry name" value="Ankyrin repeat"/>
    <property type="match status" value="1"/>
</dbReference>
<keyword evidence="1" id="KW-0040">ANK repeat</keyword>
<organism evidence="2 3">
    <name type="scientific">Apatococcus lobatus</name>
    <dbReference type="NCBI Taxonomy" id="904363"/>
    <lineage>
        <taxon>Eukaryota</taxon>
        <taxon>Viridiplantae</taxon>
        <taxon>Chlorophyta</taxon>
        <taxon>core chlorophytes</taxon>
        <taxon>Trebouxiophyceae</taxon>
        <taxon>Chlorellales</taxon>
        <taxon>Chlorellaceae</taxon>
        <taxon>Apatococcus</taxon>
    </lineage>
</organism>
<dbReference type="InterPro" id="IPR002110">
    <property type="entry name" value="Ankyrin_rpt"/>
</dbReference>
<dbReference type="PROSITE" id="PS50297">
    <property type="entry name" value="ANK_REP_REGION"/>
    <property type="match status" value="1"/>
</dbReference>
<keyword evidence="3" id="KW-1185">Reference proteome</keyword>
<comment type="caution">
    <text evidence="2">The sequence shown here is derived from an EMBL/GenBank/DDBJ whole genome shotgun (WGS) entry which is preliminary data.</text>
</comment>
<gene>
    <name evidence="2" type="ORF">WJX74_001687</name>
</gene>
<evidence type="ECO:0000313" key="3">
    <source>
        <dbReference type="Proteomes" id="UP001438707"/>
    </source>
</evidence>
<dbReference type="Proteomes" id="UP001438707">
    <property type="component" value="Unassembled WGS sequence"/>
</dbReference>
<dbReference type="PROSITE" id="PS50088">
    <property type="entry name" value="ANK_REPEAT"/>
    <property type="match status" value="1"/>
</dbReference>
<dbReference type="InterPro" id="IPR036770">
    <property type="entry name" value="Ankyrin_rpt-contain_sf"/>
</dbReference>
<dbReference type="AlphaFoldDB" id="A0AAW1SAW7"/>
<name>A0AAW1SAW7_9CHLO</name>
<feature type="repeat" description="ANK" evidence="1">
    <location>
        <begin position="39"/>
        <end position="71"/>
    </location>
</feature>
<evidence type="ECO:0000256" key="1">
    <source>
        <dbReference type="PROSITE-ProRule" id="PRU00023"/>
    </source>
</evidence>
<sequence>MDSAGPPGYDFADLVASEVNTNALADALQGAQIDLANSEGDTLLHLAARKGCKAAVELILSLGADPLRRNQKNRTPGNQAKLRAEIKDLLGEAETKAKEVKRDKASNLWDVKMKATQTESAFGVRVV</sequence>
<reference evidence="2 3" key="1">
    <citation type="journal article" date="2024" name="Nat. Commun.">
        <title>Phylogenomics reveals the evolutionary origins of lichenization in chlorophyte algae.</title>
        <authorList>
            <person name="Puginier C."/>
            <person name="Libourel C."/>
            <person name="Otte J."/>
            <person name="Skaloud P."/>
            <person name="Haon M."/>
            <person name="Grisel S."/>
            <person name="Petersen M."/>
            <person name="Berrin J.G."/>
            <person name="Delaux P.M."/>
            <person name="Dal Grande F."/>
            <person name="Keller J."/>
        </authorList>
    </citation>
    <scope>NUCLEOTIDE SEQUENCE [LARGE SCALE GENOMIC DNA]</scope>
    <source>
        <strain evidence="2 3">SAG 2145</strain>
    </source>
</reference>
<accession>A0AAW1SAW7</accession>
<dbReference type="EMBL" id="JALJOS010000002">
    <property type="protein sequence ID" value="KAK9842747.1"/>
    <property type="molecule type" value="Genomic_DNA"/>
</dbReference>
<dbReference type="Pfam" id="PF00023">
    <property type="entry name" value="Ank"/>
    <property type="match status" value="1"/>
</dbReference>